<dbReference type="SUPFAM" id="SSF88946">
    <property type="entry name" value="Sigma2 domain of RNA polymerase sigma factors"/>
    <property type="match status" value="1"/>
</dbReference>
<dbReference type="Pfam" id="PF08281">
    <property type="entry name" value="Sigma70_r4_2"/>
    <property type="match status" value="1"/>
</dbReference>
<dbReference type="RefSeq" id="WP_184041774.1">
    <property type="nucleotide sequence ID" value="NZ_JACHHY010000032.1"/>
</dbReference>
<organism evidence="7 8">
    <name type="scientific">Chitinivorax tropicus</name>
    <dbReference type="NCBI Taxonomy" id="714531"/>
    <lineage>
        <taxon>Bacteria</taxon>
        <taxon>Pseudomonadati</taxon>
        <taxon>Pseudomonadota</taxon>
        <taxon>Betaproteobacteria</taxon>
        <taxon>Chitinivorax</taxon>
    </lineage>
</organism>
<evidence type="ECO:0000259" key="6">
    <source>
        <dbReference type="Pfam" id="PF08281"/>
    </source>
</evidence>
<keyword evidence="8" id="KW-1185">Reference proteome</keyword>
<reference evidence="7 8" key="1">
    <citation type="submission" date="2020-08" db="EMBL/GenBank/DDBJ databases">
        <title>Genomic Encyclopedia of Type Strains, Phase IV (KMG-IV): sequencing the most valuable type-strain genomes for metagenomic binning, comparative biology and taxonomic classification.</title>
        <authorList>
            <person name="Goeker M."/>
        </authorList>
    </citation>
    <scope>NUCLEOTIDE SEQUENCE [LARGE SCALE GENOMIC DNA]</scope>
    <source>
        <strain evidence="7 8">DSM 27165</strain>
    </source>
</reference>
<keyword evidence="2" id="KW-0805">Transcription regulation</keyword>
<dbReference type="Gene3D" id="1.10.1740.10">
    <property type="match status" value="1"/>
</dbReference>
<evidence type="ECO:0000256" key="3">
    <source>
        <dbReference type="ARBA" id="ARBA00023082"/>
    </source>
</evidence>
<dbReference type="AlphaFoldDB" id="A0A840MSI4"/>
<dbReference type="Proteomes" id="UP000575898">
    <property type="component" value="Unassembled WGS sequence"/>
</dbReference>
<dbReference type="InterPro" id="IPR007627">
    <property type="entry name" value="RNA_pol_sigma70_r2"/>
</dbReference>
<comment type="similarity">
    <text evidence="1">Belongs to the sigma-70 factor family. ECF subfamily.</text>
</comment>
<dbReference type="SUPFAM" id="SSF88659">
    <property type="entry name" value="Sigma3 and sigma4 domains of RNA polymerase sigma factors"/>
    <property type="match status" value="1"/>
</dbReference>
<dbReference type="EMBL" id="JACHHY010000032">
    <property type="protein sequence ID" value="MBB5020375.1"/>
    <property type="molecule type" value="Genomic_DNA"/>
</dbReference>
<feature type="domain" description="RNA polymerase sigma factor 70 region 4 type 2" evidence="6">
    <location>
        <begin position="112"/>
        <end position="157"/>
    </location>
</feature>
<evidence type="ECO:0000313" key="7">
    <source>
        <dbReference type="EMBL" id="MBB5020375.1"/>
    </source>
</evidence>
<accession>A0A840MSI4</accession>
<dbReference type="InterPro" id="IPR013325">
    <property type="entry name" value="RNA_pol_sigma_r2"/>
</dbReference>
<dbReference type="InterPro" id="IPR013324">
    <property type="entry name" value="RNA_pol_sigma_r3/r4-like"/>
</dbReference>
<dbReference type="InterPro" id="IPR014284">
    <property type="entry name" value="RNA_pol_sigma-70_dom"/>
</dbReference>
<dbReference type="InterPro" id="IPR039425">
    <property type="entry name" value="RNA_pol_sigma-70-like"/>
</dbReference>
<dbReference type="PANTHER" id="PTHR43133">
    <property type="entry name" value="RNA POLYMERASE ECF-TYPE SIGMA FACTO"/>
    <property type="match status" value="1"/>
</dbReference>
<dbReference type="InterPro" id="IPR013249">
    <property type="entry name" value="RNA_pol_sigma70_r4_t2"/>
</dbReference>
<dbReference type="GO" id="GO:0006352">
    <property type="term" value="P:DNA-templated transcription initiation"/>
    <property type="evidence" value="ECO:0007669"/>
    <property type="project" value="InterPro"/>
</dbReference>
<evidence type="ECO:0000256" key="1">
    <source>
        <dbReference type="ARBA" id="ARBA00010641"/>
    </source>
</evidence>
<evidence type="ECO:0000256" key="4">
    <source>
        <dbReference type="ARBA" id="ARBA00023163"/>
    </source>
</evidence>
<keyword evidence="4" id="KW-0804">Transcription</keyword>
<keyword evidence="3" id="KW-0731">Sigma factor</keyword>
<name>A0A840MSI4_9PROT</name>
<proteinExistence type="inferred from homology"/>
<dbReference type="GO" id="GO:0016987">
    <property type="term" value="F:sigma factor activity"/>
    <property type="evidence" value="ECO:0007669"/>
    <property type="project" value="UniProtKB-KW"/>
</dbReference>
<dbReference type="NCBIfam" id="TIGR02937">
    <property type="entry name" value="sigma70-ECF"/>
    <property type="match status" value="1"/>
</dbReference>
<dbReference type="PANTHER" id="PTHR43133:SF63">
    <property type="entry name" value="RNA POLYMERASE SIGMA FACTOR FECI-RELATED"/>
    <property type="match status" value="1"/>
</dbReference>
<evidence type="ECO:0000313" key="8">
    <source>
        <dbReference type="Proteomes" id="UP000575898"/>
    </source>
</evidence>
<dbReference type="Pfam" id="PF04542">
    <property type="entry name" value="Sigma70_r2"/>
    <property type="match status" value="1"/>
</dbReference>
<dbReference type="GO" id="GO:0003677">
    <property type="term" value="F:DNA binding"/>
    <property type="evidence" value="ECO:0007669"/>
    <property type="project" value="InterPro"/>
</dbReference>
<evidence type="ECO:0000256" key="2">
    <source>
        <dbReference type="ARBA" id="ARBA00023015"/>
    </source>
</evidence>
<dbReference type="InterPro" id="IPR036388">
    <property type="entry name" value="WH-like_DNA-bd_sf"/>
</dbReference>
<comment type="caution">
    <text evidence="7">The sequence shown here is derived from an EMBL/GenBank/DDBJ whole genome shotgun (WGS) entry which is preliminary data.</text>
</comment>
<gene>
    <name evidence="7" type="ORF">HNQ59_003694</name>
</gene>
<sequence length="171" mass="19570">MSLVITRHLLEQNFVEQRKQLCAISYKLLGNAAQAEEVMQEAFLRLLDVAIGKQVDCLQAYCCQVVRNLSLDNMRRLQVEGQYRVYTDDGELPQTDGGENPQRLLQQRQLLQAIDAAMETLPERTRRAFELYRIHGMTQRDIAKELSCSATLVNFMLRDVGQALAGCREHL</sequence>
<protein>
    <submittedName>
        <fullName evidence="7">RNA polymerase sigma-70 factor (ECF subfamily)</fullName>
    </submittedName>
</protein>
<dbReference type="Gene3D" id="1.10.10.10">
    <property type="entry name" value="Winged helix-like DNA-binding domain superfamily/Winged helix DNA-binding domain"/>
    <property type="match status" value="1"/>
</dbReference>
<evidence type="ECO:0000259" key="5">
    <source>
        <dbReference type="Pfam" id="PF04542"/>
    </source>
</evidence>
<feature type="domain" description="RNA polymerase sigma-70 region 2" evidence="5">
    <location>
        <begin position="18"/>
        <end position="78"/>
    </location>
</feature>